<dbReference type="Gene3D" id="3.10.10.10">
    <property type="entry name" value="HIV Type 1 Reverse Transcriptase, subunit A, domain 1"/>
    <property type="match status" value="1"/>
</dbReference>
<evidence type="ECO:0000259" key="19">
    <source>
        <dbReference type="PROSITE" id="PS50878"/>
    </source>
</evidence>
<dbReference type="GO" id="GO:0003887">
    <property type="term" value="F:DNA-directed DNA polymerase activity"/>
    <property type="evidence" value="ECO:0007669"/>
    <property type="project" value="UniProtKB-KW"/>
</dbReference>
<feature type="region of interest" description="Disordered" evidence="17">
    <location>
        <begin position="1064"/>
        <end position="1092"/>
    </location>
</feature>
<dbReference type="SUPFAM" id="SSF53098">
    <property type="entry name" value="Ribonuclease H-like"/>
    <property type="match status" value="1"/>
</dbReference>
<dbReference type="InterPro" id="IPR050951">
    <property type="entry name" value="Retrovirus_Pol_polyprotein"/>
</dbReference>
<keyword evidence="13" id="KW-0239">DNA-directed DNA polymerase</keyword>
<sequence>MPGSTPGPSQKVPGAYKWRDYNENAQQPGATSRNEHVPQTPRSPAERATEEVESTLNNDPPTPARSVAHSHNPFGNSPPAELEPSDSASQQGRHGHYTYSSASHQRPSGARRPVLQASQLSARDVLVDAVLADEEPIPEHIAQTTVGLLIREYLKPREQGTTIPDMIQAIMDSPLRDETIQRTRIQSLGRESLVYSLAISDQTLFRRLAKMLDGILLDLAAAVGRPQDVYQVDVRGIWSTLFTASQTPEPYFGRGGDDSPPSSSSDDSRATNPRCPACTPRTQSLPPALTPRIEPKLRMDDLPSWDSDDDTAIDYFMQIHELASLGGSLPEQLGMFLWKKFSKGSEVEGWWLTLNDNTKAYMREHYEQFIEVIRDKWLGKEWAFKQKQMYAEMRFRQKGHGAETPLAFTRRRLASARMLDMIPRDRDGRYKPKKEIEDALQVFPIAWTTMLENLVIRDAADLQHTVKRLSKELLHLWERDREGDDALSEKRVLAILERNGISTSRELKRKFFPRNGSSRRTVLQATIAEEEEPVSDEDTSALSPPLVEAYAAIQASNRNTPLEPVGRKKHWDKECPHYEQHRALREAKLVGVEVPSISDRDPEVQAMYNHVYEVLRNEHTASLYVDASVPKVVPLRVPRFPVNDEPSPRSAAVSKGPKVKNVYSVRVEDLDDEEGMLPTQRSIPLEDGILLDDGRDPPGSASGREREVHAGGVTPPSPADIVDVPSARQFAPGQSAKGISVLSVRGHIGRLEEPTTDLRFDSCADVTLISDELYQSLKHPPKLRQGAKMNLWQLVDKKTSIEGYIALSVYVPTEQGVIARLRAEAYVIKGMTVPLLLGEDFQRTFEIGVRRDVREGSFLLLGKSGLEARATDVAAKVGAPSVRKSVAGESSFVRAKATRRAAHDRRRRRLEALRIESEVRTAEDVILAPGTVRNVSVRMHDADDREWLVERALIHSHAQAYLAVPNCLVNGAALKVPLSNPTDSPLKVAKGTLVGTRSDPAKFFDTPRNLKHLEGLVEHASRLAALVSRLPEAFGNPEAGKEAETEPAPAKEGLFAQGDLRAETRVPPVGPPLENEDELWGPKTAEAPDPTIYPSTRMREIIDVGELPSHLEEQAREMLAKRQKAFSFDGRLGHLDTKTKLVIEEQLKKWFEQGVIEPSKSPWSAPVVIAYRNGKPRFCVDYRKLNAHTIKDEFPIPRQSEILAALSGAQVLSSLDALAGFTQMEFEESEREKTAFRTHQGLFQFVRMPFGLMNGPSIFQRTMQTILAPFLWIFCLVYINDIVVYSKTYEEHIKHLDAVLGACEEAGLTLSPAKCHLFYSSVLLLGHKVSRLGLSTHHEKVRAVLELERPTNRSQLQTFLGMAGYFSAFIPYYAMRASPLFALLKKNTRWHWGDVEGHAFGEIKRALQAAPVLGHPIQGQPYRLYTDASDEALGCALQQVQAIGVLDLKGSKYYERLALAHEKGTDVSRLVTKLNANFDDTNYRDQWAESLNSSQVHVERVIGYWSRTFKPAERNYSATEREALAAKEGLVKFQPFIEGENVALVADHAALQWAHTYENANRRLAAWGAVFSAYKPGWVICHRPGRIHSNVDPLSRLPRDRVTGEIRDAPEHQSPLEDATKPIEPDNADIAAAQEATAANQPRMVFWTEGQPSEPHVASVWATTRAQAKLEKDPPKPERVDFWKKASRASSVPEPALPKKTGDDMPPLDDHWDPHERVTTWQSENPPPALPILIHLSEAKKEEFRKDSWHPAQRFFKDQDGLLFFRDADFQPRLCVPKSLRNEVLRTFHESPFESAHAGFERTLEKMRTVFYWHRMRRDVQTYCLTCDVCQKAKSSNFKQYGLLQPNPVPRRPFECISMDLVTGLTLAEGVNAIWVVVDRLSKIVIFVPTTSGLSTEEFAWLFVKHVACKYGIPDAIITDKDPRWTHDFWRAVARHLKTDMWLSASHHPQHDGQTEVVNKQLEVMLCSFVANNKTDWPQFLPLLEHAHNALPSASTGTSPFFLLYGFQPKDSLIGLKAVDDLCRDPARVKEFLEKIAAVRASARDAIARSQEKQARAYNKGRKEIDLEPGDLVLVDPHGLQWVESKGEAAKLNPKFIGPFPVQERVGPNTYRLDMPDVYTGTNVFNLQHLKIYRGSPEEFGE</sequence>
<keyword evidence="16" id="KW-0511">Multifunctional enzyme</keyword>
<evidence type="ECO:0000256" key="9">
    <source>
        <dbReference type="ARBA" id="ARBA00022842"/>
    </source>
</evidence>
<feature type="compositionally biased region" description="Basic and acidic residues" evidence="17">
    <location>
        <begin position="1668"/>
        <end position="1684"/>
    </location>
</feature>
<keyword evidence="9" id="KW-0460">Magnesium</keyword>
<feature type="region of interest" description="Disordered" evidence="17">
    <location>
        <begin position="679"/>
        <end position="720"/>
    </location>
</feature>
<reference evidence="21 22" key="1">
    <citation type="submission" date="2021-08" db="EMBL/GenBank/DDBJ databases">
        <title>Draft Genome Sequence of Phanerochaete sordida strain YK-624.</title>
        <authorList>
            <person name="Mori T."/>
            <person name="Dohra H."/>
            <person name="Suzuki T."/>
            <person name="Kawagishi H."/>
            <person name="Hirai H."/>
        </authorList>
    </citation>
    <scope>NUCLEOTIDE SEQUENCE [LARGE SCALE GENOMIC DNA]</scope>
    <source>
        <strain evidence="21 22">YK-624</strain>
    </source>
</reference>
<keyword evidence="3" id="KW-0548">Nucleotidyltransferase</keyword>
<evidence type="ECO:0000256" key="2">
    <source>
        <dbReference type="ARBA" id="ARBA00022679"/>
    </source>
</evidence>
<dbReference type="InterPro" id="IPR043128">
    <property type="entry name" value="Rev_trsase/Diguanyl_cyclase"/>
</dbReference>
<keyword evidence="6" id="KW-0064">Aspartyl protease</keyword>
<evidence type="ECO:0000256" key="15">
    <source>
        <dbReference type="ARBA" id="ARBA00023172"/>
    </source>
</evidence>
<dbReference type="InterPro" id="IPR056924">
    <property type="entry name" value="SH3_Tf2-1"/>
</dbReference>
<organism evidence="21 22">
    <name type="scientific">Phanerochaete sordida</name>
    <dbReference type="NCBI Taxonomy" id="48140"/>
    <lineage>
        <taxon>Eukaryota</taxon>
        <taxon>Fungi</taxon>
        <taxon>Dikarya</taxon>
        <taxon>Basidiomycota</taxon>
        <taxon>Agaricomycotina</taxon>
        <taxon>Agaricomycetes</taxon>
        <taxon>Polyporales</taxon>
        <taxon>Phanerochaetaceae</taxon>
        <taxon>Phanerochaete</taxon>
    </lineage>
</organism>
<dbReference type="GO" id="GO:0003964">
    <property type="term" value="F:RNA-directed DNA polymerase activity"/>
    <property type="evidence" value="ECO:0007669"/>
    <property type="project" value="UniProtKB-KW"/>
</dbReference>
<evidence type="ECO:0000256" key="12">
    <source>
        <dbReference type="ARBA" id="ARBA00022918"/>
    </source>
</evidence>
<dbReference type="CDD" id="cd01647">
    <property type="entry name" value="RT_LTR"/>
    <property type="match status" value="1"/>
</dbReference>
<keyword evidence="18" id="KW-0812">Transmembrane</keyword>
<dbReference type="GO" id="GO:0015074">
    <property type="term" value="P:DNA integration"/>
    <property type="evidence" value="ECO:0007669"/>
    <property type="project" value="UniProtKB-KW"/>
</dbReference>
<keyword evidence="7" id="KW-0255">Endonuclease</keyword>
<feature type="domain" description="Integrase catalytic" evidence="20">
    <location>
        <begin position="1849"/>
        <end position="2008"/>
    </location>
</feature>
<dbReference type="Pfam" id="PF24626">
    <property type="entry name" value="SH3_Tf2-1"/>
    <property type="match status" value="1"/>
</dbReference>
<dbReference type="GO" id="GO:0004190">
    <property type="term" value="F:aspartic-type endopeptidase activity"/>
    <property type="evidence" value="ECO:0007669"/>
    <property type="project" value="UniProtKB-KW"/>
</dbReference>
<evidence type="ECO:0000256" key="5">
    <source>
        <dbReference type="ARBA" id="ARBA00022723"/>
    </source>
</evidence>
<dbReference type="InterPro" id="IPR001584">
    <property type="entry name" value="Integrase_cat-core"/>
</dbReference>
<evidence type="ECO:0000256" key="4">
    <source>
        <dbReference type="ARBA" id="ARBA00022722"/>
    </source>
</evidence>
<keyword evidence="14" id="KW-0238">DNA-binding</keyword>
<comment type="caution">
    <text evidence="21">The sequence shown here is derived from an EMBL/GenBank/DDBJ whole genome shotgun (WGS) entry which is preliminary data.</text>
</comment>
<evidence type="ECO:0000256" key="14">
    <source>
        <dbReference type="ARBA" id="ARBA00023125"/>
    </source>
</evidence>
<dbReference type="GO" id="GO:0003677">
    <property type="term" value="F:DNA binding"/>
    <property type="evidence" value="ECO:0007669"/>
    <property type="project" value="UniProtKB-KW"/>
</dbReference>
<dbReference type="GO" id="GO:0005634">
    <property type="term" value="C:nucleus"/>
    <property type="evidence" value="ECO:0007669"/>
    <property type="project" value="UniProtKB-ARBA"/>
</dbReference>
<dbReference type="Gene3D" id="1.10.340.70">
    <property type="match status" value="1"/>
</dbReference>
<dbReference type="GO" id="GO:0006508">
    <property type="term" value="P:proteolysis"/>
    <property type="evidence" value="ECO:0007669"/>
    <property type="project" value="UniProtKB-KW"/>
</dbReference>
<evidence type="ECO:0000256" key="18">
    <source>
        <dbReference type="SAM" id="Phobius"/>
    </source>
</evidence>
<dbReference type="FunFam" id="1.10.340.70:FF:000001">
    <property type="entry name" value="Retrovirus-related Pol polyprotein from transposon gypsy-like Protein"/>
    <property type="match status" value="1"/>
</dbReference>
<dbReference type="GO" id="GO:0046872">
    <property type="term" value="F:metal ion binding"/>
    <property type="evidence" value="ECO:0007669"/>
    <property type="project" value="UniProtKB-KW"/>
</dbReference>
<dbReference type="InterPro" id="IPR012337">
    <property type="entry name" value="RNaseH-like_sf"/>
</dbReference>
<feature type="region of interest" description="Disordered" evidence="17">
    <location>
        <begin position="1"/>
        <end position="114"/>
    </location>
</feature>
<feature type="transmembrane region" description="Helical" evidence="18">
    <location>
        <begin position="1266"/>
        <end position="1285"/>
    </location>
</feature>
<dbReference type="GO" id="GO:0004519">
    <property type="term" value="F:endonuclease activity"/>
    <property type="evidence" value="ECO:0007669"/>
    <property type="project" value="UniProtKB-KW"/>
</dbReference>
<evidence type="ECO:0000256" key="17">
    <source>
        <dbReference type="SAM" id="MobiDB-lite"/>
    </source>
</evidence>
<dbReference type="InterPro" id="IPR041577">
    <property type="entry name" value="RT_RNaseH_2"/>
</dbReference>
<evidence type="ECO:0000256" key="11">
    <source>
        <dbReference type="ARBA" id="ARBA00022908"/>
    </source>
</evidence>
<dbReference type="Pfam" id="PF17921">
    <property type="entry name" value="Integrase_H2C2"/>
    <property type="match status" value="1"/>
</dbReference>
<dbReference type="EMBL" id="BPQB01000169">
    <property type="protein sequence ID" value="GJF00591.1"/>
    <property type="molecule type" value="Genomic_DNA"/>
</dbReference>
<keyword evidence="1" id="KW-0645">Protease</keyword>
<feature type="region of interest" description="Disordered" evidence="17">
    <location>
        <begin position="1666"/>
        <end position="1705"/>
    </location>
</feature>
<dbReference type="GO" id="GO:0006310">
    <property type="term" value="P:DNA recombination"/>
    <property type="evidence" value="ECO:0007669"/>
    <property type="project" value="UniProtKB-KW"/>
</dbReference>
<feature type="domain" description="Reverse transcriptase" evidence="19">
    <location>
        <begin position="1100"/>
        <end position="1336"/>
    </location>
</feature>
<accession>A0A9P3GXZ8</accession>
<dbReference type="PANTHER" id="PTHR37984:SF5">
    <property type="entry name" value="PROTEIN NYNRIN-LIKE"/>
    <property type="match status" value="1"/>
</dbReference>
<evidence type="ECO:0000256" key="6">
    <source>
        <dbReference type="ARBA" id="ARBA00022750"/>
    </source>
</evidence>
<keyword evidence="5" id="KW-0479">Metal-binding</keyword>
<dbReference type="Pfam" id="PF17919">
    <property type="entry name" value="RT_RNaseH_2"/>
    <property type="match status" value="1"/>
</dbReference>
<dbReference type="SUPFAM" id="SSF56672">
    <property type="entry name" value="DNA/RNA polymerases"/>
    <property type="match status" value="1"/>
</dbReference>
<dbReference type="Pfam" id="PF00078">
    <property type="entry name" value="RVT_1"/>
    <property type="match status" value="1"/>
</dbReference>
<keyword evidence="18" id="KW-1133">Transmembrane helix</keyword>
<dbReference type="Pfam" id="PF17917">
    <property type="entry name" value="RT_RNaseH"/>
    <property type="match status" value="1"/>
</dbReference>
<dbReference type="FunFam" id="3.30.70.270:FF:000020">
    <property type="entry name" value="Transposon Tf2-6 polyprotein-like Protein"/>
    <property type="match status" value="1"/>
</dbReference>
<dbReference type="PROSITE" id="PS50878">
    <property type="entry name" value="RT_POL"/>
    <property type="match status" value="1"/>
</dbReference>
<evidence type="ECO:0000313" key="22">
    <source>
        <dbReference type="Proteomes" id="UP000703269"/>
    </source>
</evidence>
<keyword evidence="18" id="KW-0472">Membrane</keyword>
<gene>
    <name evidence="21" type="ORF">PsYK624_168840</name>
</gene>
<evidence type="ECO:0000259" key="20">
    <source>
        <dbReference type="PROSITE" id="PS50994"/>
    </source>
</evidence>
<dbReference type="Proteomes" id="UP000703269">
    <property type="component" value="Unassembled WGS sequence"/>
</dbReference>
<name>A0A9P3GXZ8_9APHY</name>
<evidence type="ECO:0000256" key="1">
    <source>
        <dbReference type="ARBA" id="ARBA00022670"/>
    </source>
</evidence>
<dbReference type="InterPro" id="IPR036397">
    <property type="entry name" value="RNaseH_sf"/>
</dbReference>
<dbReference type="GO" id="GO:0003723">
    <property type="term" value="F:RNA binding"/>
    <property type="evidence" value="ECO:0007669"/>
    <property type="project" value="UniProtKB-KW"/>
</dbReference>
<dbReference type="PANTHER" id="PTHR37984">
    <property type="entry name" value="PROTEIN CBG26694"/>
    <property type="match status" value="1"/>
</dbReference>
<dbReference type="InterPro" id="IPR041373">
    <property type="entry name" value="RT_RNaseH"/>
</dbReference>
<dbReference type="OrthoDB" id="3232518at2759"/>
<dbReference type="Gene3D" id="3.30.420.10">
    <property type="entry name" value="Ribonuclease H-like superfamily/Ribonuclease H"/>
    <property type="match status" value="1"/>
</dbReference>
<feature type="region of interest" description="Disordered" evidence="17">
    <location>
        <begin position="249"/>
        <end position="293"/>
    </location>
</feature>
<feature type="compositionally biased region" description="Polar residues" evidence="17">
    <location>
        <begin position="23"/>
        <end position="32"/>
    </location>
</feature>
<dbReference type="Gene3D" id="3.30.70.270">
    <property type="match status" value="2"/>
</dbReference>
<keyword evidence="4" id="KW-0540">Nuclease</keyword>
<dbReference type="InterPro" id="IPR000477">
    <property type="entry name" value="RT_dom"/>
</dbReference>
<evidence type="ECO:0000256" key="7">
    <source>
        <dbReference type="ARBA" id="ARBA00022759"/>
    </source>
</evidence>
<feature type="transmembrane region" description="Helical" evidence="18">
    <location>
        <begin position="1356"/>
        <end position="1375"/>
    </location>
</feature>
<keyword evidence="11" id="KW-0229">DNA integration</keyword>
<keyword evidence="15" id="KW-0233">DNA recombination</keyword>
<dbReference type="PROSITE" id="PS50994">
    <property type="entry name" value="INTEGRASE"/>
    <property type="match status" value="1"/>
</dbReference>
<evidence type="ECO:0000313" key="21">
    <source>
        <dbReference type="EMBL" id="GJF00591.1"/>
    </source>
</evidence>
<dbReference type="InterPro" id="IPR041588">
    <property type="entry name" value="Integrase_H2C2"/>
</dbReference>
<dbReference type="InterPro" id="IPR043502">
    <property type="entry name" value="DNA/RNA_pol_sf"/>
</dbReference>
<evidence type="ECO:0000256" key="3">
    <source>
        <dbReference type="ARBA" id="ARBA00022695"/>
    </source>
</evidence>
<evidence type="ECO:0000256" key="8">
    <source>
        <dbReference type="ARBA" id="ARBA00022801"/>
    </source>
</evidence>
<feature type="compositionally biased region" description="Polar residues" evidence="17">
    <location>
        <begin position="86"/>
        <end position="106"/>
    </location>
</feature>
<keyword evidence="22" id="KW-1185">Reference proteome</keyword>
<protein>
    <submittedName>
        <fullName evidence="21">Polyprotein</fullName>
    </submittedName>
</protein>
<proteinExistence type="predicted"/>
<evidence type="ECO:0000256" key="10">
    <source>
        <dbReference type="ARBA" id="ARBA00022884"/>
    </source>
</evidence>
<keyword evidence="10" id="KW-0694">RNA-binding</keyword>
<evidence type="ECO:0000256" key="16">
    <source>
        <dbReference type="ARBA" id="ARBA00023268"/>
    </source>
</evidence>
<dbReference type="CDD" id="cd09274">
    <property type="entry name" value="RNase_HI_RT_Ty3"/>
    <property type="match status" value="1"/>
</dbReference>
<keyword evidence="2" id="KW-0808">Transferase</keyword>
<keyword evidence="12" id="KW-0695">RNA-directed DNA polymerase</keyword>
<keyword evidence="8" id="KW-0378">Hydrolase</keyword>
<evidence type="ECO:0000256" key="13">
    <source>
        <dbReference type="ARBA" id="ARBA00022932"/>
    </source>
</evidence>